<dbReference type="InterPro" id="IPR043502">
    <property type="entry name" value="DNA/RNA_pol_sf"/>
</dbReference>
<name>A0A3R7MEF0_PENVA</name>
<dbReference type="PANTHER" id="PTHR33332">
    <property type="entry name" value="REVERSE TRANSCRIPTASE DOMAIN-CONTAINING PROTEIN"/>
    <property type="match status" value="1"/>
</dbReference>
<gene>
    <name evidence="3" type="ORF">C7M84_007333</name>
</gene>
<protein>
    <recommendedName>
        <fullName evidence="2">Reverse transcriptase domain-containing protein</fullName>
    </recommendedName>
</protein>
<dbReference type="InterPro" id="IPR000477">
    <property type="entry name" value="RT_dom"/>
</dbReference>
<dbReference type="GO" id="GO:0071897">
    <property type="term" value="P:DNA biosynthetic process"/>
    <property type="evidence" value="ECO:0007669"/>
    <property type="project" value="UniProtKB-ARBA"/>
</dbReference>
<proteinExistence type="predicted"/>
<accession>A0A3R7MEF0</accession>
<sequence>MERAVLTRLQHCAPRRHHHIFAYSKGLGTKDNLAAIHSTIDGKDSIAVFLDLGKAFELAQRSVIISHLATKGITGKLLAWANDYLHHRKARVRFQNTYSDFVVFENGTPQGGILCPFLFNLLIEDLFTIPLSQNTHLFAYANDLQLIATGQARFPNIQQALDLLDNRCKCLGLKINPNKTQGLQIRHTIPNQTLYLNTERIQWVNSHKCLGVIFNERKDSSSQQKCLLERAKSRINVLRHLTCSTIGAGYHGLRSFYIQALRSLIDYSSFSILDLTPAQVNTLETIQNNIRSTKVDTTGEPAPRTWTGFPTNQNMTNHSYKVPHPWTPPLMSTVINSLPKTKAQSSHNDIRRLQETIETKVSDMDVAAYFTDGSVDPHLARAGAAFLINEETHTYRISNCCDFTG</sequence>
<evidence type="ECO:0000313" key="3">
    <source>
        <dbReference type="EMBL" id="ROT74181.1"/>
    </source>
</evidence>
<keyword evidence="4" id="KW-1185">Reference proteome</keyword>
<evidence type="ECO:0000256" key="1">
    <source>
        <dbReference type="SAM" id="MobiDB-lite"/>
    </source>
</evidence>
<dbReference type="EMBL" id="QCYY01001926">
    <property type="protein sequence ID" value="ROT74181.1"/>
    <property type="molecule type" value="Genomic_DNA"/>
</dbReference>
<feature type="region of interest" description="Disordered" evidence="1">
    <location>
        <begin position="294"/>
        <end position="314"/>
    </location>
</feature>
<reference evidence="3 4" key="1">
    <citation type="submission" date="2018-04" db="EMBL/GenBank/DDBJ databases">
        <authorList>
            <person name="Zhang X."/>
            <person name="Yuan J."/>
            <person name="Li F."/>
            <person name="Xiang J."/>
        </authorList>
    </citation>
    <scope>NUCLEOTIDE SEQUENCE [LARGE SCALE GENOMIC DNA]</scope>
    <source>
        <tissue evidence="3">Muscle</tissue>
    </source>
</reference>
<dbReference type="AlphaFoldDB" id="A0A3R7MEF0"/>
<comment type="caution">
    <text evidence="3">The sequence shown here is derived from an EMBL/GenBank/DDBJ whole genome shotgun (WGS) entry which is preliminary data.</text>
</comment>
<evidence type="ECO:0000313" key="4">
    <source>
        <dbReference type="Proteomes" id="UP000283509"/>
    </source>
</evidence>
<reference evidence="3 4" key="2">
    <citation type="submission" date="2019-01" db="EMBL/GenBank/DDBJ databases">
        <title>The decoding of complex shrimp genome reveals the adaptation for benthos swimmer, frequently molting mechanism and breeding impact on genome.</title>
        <authorList>
            <person name="Sun Y."/>
            <person name="Gao Y."/>
            <person name="Yu Y."/>
        </authorList>
    </citation>
    <scope>NUCLEOTIDE SEQUENCE [LARGE SCALE GENOMIC DNA]</scope>
    <source>
        <tissue evidence="3">Muscle</tissue>
    </source>
</reference>
<dbReference type="PROSITE" id="PS50878">
    <property type="entry name" value="RT_POL"/>
    <property type="match status" value="1"/>
</dbReference>
<dbReference type="Pfam" id="PF00078">
    <property type="entry name" value="RVT_1"/>
    <property type="match status" value="1"/>
</dbReference>
<feature type="domain" description="Reverse transcriptase" evidence="2">
    <location>
        <begin position="1"/>
        <end position="208"/>
    </location>
</feature>
<dbReference type="OrthoDB" id="6382272at2759"/>
<dbReference type="SUPFAM" id="SSF56672">
    <property type="entry name" value="DNA/RNA polymerases"/>
    <property type="match status" value="1"/>
</dbReference>
<dbReference type="STRING" id="6689.A0A3R7MEF0"/>
<evidence type="ECO:0000259" key="2">
    <source>
        <dbReference type="PROSITE" id="PS50878"/>
    </source>
</evidence>
<organism evidence="3 4">
    <name type="scientific">Penaeus vannamei</name>
    <name type="common">Whiteleg shrimp</name>
    <name type="synonym">Litopenaeus vannamei</name>
    <dbReference type="NCBI Taxonomy" id="6689"/>
    <lineage>
        <taxon>Eukaryota</taxon>
        <taxon>Metazoa</taxon>
        <taxon>Ecdysozoa</taxon>
        <taxon>Arthropoda</taxon>
        <taxon>Crustacea</taxon>
        <taxon>Multicrustacea</taxon>
        <taxon>Malacostraca</taxon>
        <taxon>Eumalacostraca</taxon>
        <taxon>Eucarida</taxon>
        <taxon>Decapoda</taxon>
        <taxon>Dendrobranchiata</taxon>
        <taxon>Penaeoidea</taxon>
        <taxon>Penaeidae</taxon>
        <taxon>Penaeus</taxon>
    </lineage>
</organism>
<dbReference type="Proteomes" id="UP000283509">
    <property type="component" value="Unassembled WGS sequence"/>
</dbReference>